<accession>A0A0K8P9L3</accession>
<proteinExistence type="inferred from homology"/>
<evidence type="ECO:0000313" key="9">
    <source>
        <dbReference type="EMBL" id="GAP39321.1"/>
    </source>
</evidence>
<dbReference type="GO" id="GO:0042351">
    <property type="term" value="P:'de novo' GDP-L-fucose biosynthetic process"/>
    <property type="evidence" value="ECO:0007669"/>
    <property type="project" value="TreeGrafter"/>
</dbReference>
<feature type="domain" description="NAD(P)-binding" evidence="8">
    <location>
        <begin position="5"/>
        <end position="317"/>
    </location>
</feature>
<comment type="function">
    <text evidence="6 7">Catalyzes the conversion of GDP-D-mannose to GDP-4-dehydro-6-deoxy-D-mannose.</text>
</comment>
<dbReference type="AlphaFoldDB" id="A0A0K8P9L3"/>
<protein>
    <recommendedName>
        <fullName evidence="4 7">GDP-mannose 4,6-dehydratase</fullName>
        <ecNumber evidence="4 7">4.2.1.47</ecNumber>
    </recommendedName>
    <alternativeName>
        <fullName evidence="7">GDP-D-mannose dehydratase</fullName>
    </alternativeName>
</protein>
<dbReference type="NCBIfam" id="TIGR01472">
    <property type="entry name" value="gmd"/>
    <property type="match status" value="1"/>
</dbReference>
<keyword evidence="7" id="KW-0521">NADP</keyword>
<comment type="similarity">
    <text evidence="3 7">Belongs to the NAD(P)-dependent epimerase/dehydratase family. GDP-mannose 4,6-dehydratase subfamily.</text>
</comment>
<evidence type="ECO:0000256" key="1">
    <source>
        <dbReference type="ARBA" id="ARBA00000188"/>
    </source>
</evidence>
<comment type="caution">
    <text evidence="7">Lacks conserved residue(s) required for the propagation of feature annotation.</text>
</comment>
<evidence type="ECO:0000256" key="3">
    <source>
        <dbReference type="ARBA" id="ARBA00009263"/>
    </source>
</evidence>
<comment type="catalytic activity">
    <reaction evidence="1 7">
        <text>GDP-alpha-D-mannose = GDP-4-dehydro-alpha-D-rhamnose + H2O</text>
        <dbReference type="Rhea" id="RHEA:23820"/>
        <dbReference type="ChEBI" id="CHEBI:15377"/>
        <dbReference type="ChEBI" id="CHEBI:57527"/>
        <dbReference type="ChEBI" id="CHEBI:57964"/>
        <dbReference type="EC" id="4.2.1.47"/>
    </reaction>
</comment>
<dbReference type="SUPFAM" id="SSF51735">
    <property type="entry name" value="NAD(P)-binding Rossmann-fold domains"/>
    <property type="match status" value="1"/>
</dbReference>
<evidence type="ECO:0000259" key="8">
    <source>
        <dbReference type="Pfam" id="PF16363"/>
    </source>
</evidence>
<dbReference type="STRING" id="1678840.ATC1_11249"/>
<reference evidence="9" key="1">
    <citation type="journal article" date="2015" name="Genome Announc.">
        <title>Draft Genome Sequence of Anaerolineae Strain TC1, a Novel Isolate from a Methanogenic Wastewater Treatment System.</title>
        <authorList>
            <person name="Matsuura N."/>
            <person name="Tourlousse D.M."/>
            <person name="Sun L."/>
            <person name="Toyonaga M."/>
            <person name="Kuroda K."/>
            <person name="Ohashi A."/>
            <person name="Cruz R."/>
            <person name="Yamaguchi T."/>
            <person name="Sekiguchi Y."/>
        </authorList>
    </citation>
    <scope>NUCLEOTIDE SEQUENCE [LARGE SCALE GENOMIC DNA]</scope>
    <source>
        <strain evidence="9">TC1</strain>
    </source>
</reference>
<dbReference type="Pfam" id="PF16363">
    <property type="entry name" value="GDP_Man_Dehyd"/>
    <property type="match status" value="1"/>
</dbReference>
<keyword evidence="10" id="KW-1185">Reference proteome</keyword>
<dbReference type="OrthoDB" id="9779041at2"/>
<evidence type="ECO:0000313" key="10">
    <source>
        <dbReference type="Proteomes" id="UP000053370"/>
    </source>
</evidence>
<evidence type="ECO:0000256" key="7">
    <source>
        <dbReference type="HAMAP-Rule" id="MF_00955"/>
    </source>
</evidence>
<comment type="cofactor">
    <cofactor evidence="2 7">
        <name>NADP(+)</name>
        <dbReference type="ChEBI" id="CHEBI:58349"/>
    </cofactor>
</comment>
<dbReference type="InterPro" id="IPR036291">
    <property type="entry name" value="NAD(P)-bd_dom_sf"/>
</dbReference>
<dbReference type="RefSeq" id="WP_062277400.1">
    <property type="nucleotide sequence ID" value="NZ_DF968179.1"/>
</dbReference>
<dbReference type="InterPro" id="IPR006368">
    <property type="entry name" value="GDP_Man_deHydtase"/>
</dbReference>
<evidence type="ECO:0000256" key="6">
    <source>
        <dbReference type="ARBA" id="ARBA00059383"/>
    </source>
</evidence>
<gene>
    <name evidence="7" type="primary">gmd</name>
    <name evidence="9" type="ORF">ATC1_11249</name>
</gene>
<dbReference type="Gene3D" id="3.90.25.10">
    <property type="entry name" value="UDP-galactose 4-epimerase, domain 1"/>
    <property type="match status" value="1"/>
</dbReference>
<dbReference type="HAMAP" id="MF_00955">
    <property type="entry name" value="GDP_Man_dehydratase"/>
    <property type="match status" value="1"/>
</dbReference>
<dbReference type="CDD" id="cd05260">
    <property type="entry name" value="GDP_MD_SDR_e"/>
    <property type="match status" value="1"/>
</dbReference>
<dbReference type="EC" id="4.2.1.47" evidence="4 7"/>
<dbReference type="EMBL" id="DF968179">
    <property type="protein sequence ID" value="GAP39321.1"/>
    <property type="molecule type" value="Genomic_DNA"/>
</dbReference>
<evidence type="ECO:0000256" key="5">
    <source>
        <dbReference type="ARBA" id="ARBA00023239"/>
    </source>
</evidence>
<sequence>MKKALITGITGQDGSYLAELLLDKGYEVHGIIRRASSFNTRRIDHIYALSQSGDASIPFFLHYGDMTTSEALLDIIYNVIPDEIYNLAAQSQVRVSFDIPEYTADTTGLGTIRILEAMRKTRCHARFYQASTSELFGSAKPPQNENTPFEPQSPYAAAKLYAYWITRNYRDGYNMFACNGILFNHESPRRGETFVTRKITRAIAMIMAGLQKTLYLGNLDSKRDWGYAPEFVEAMWKILQQEKPDDFVLGTGESHTIREFLDEAFGYVGLDWNEYVRLDTRYFRPTEVDYLLADTTKAKEVLQWEPKIKFHDLVRIMVDADLESLGMECPGEGKKILLKNFGNWHRWEDQIISMER</sequence>
<dbReference type="InterPro" id="IPR016040">
    <property type="entry name" value="NAD(P)-bd_dom"/>
</dbReference>
<dbReference type="GO" id="GO:0070401">
    <property type="term" value="F:NADP+ binding"/>
    <property type="evidence" value="ECO:0007669"/>
    <property type="project" value="UniProtKB-UniRule"/>
</dbReference>
<dbReference type="Gene3D" id="3.40.50.720">
    <property type="entry name" value="NAD(P)-binding Rossmann-like Domain"/>
    <property type="match status" value="1"/>
</dbReference>
<dbReference type="PANTHER" id="PTHR43715:SF1">
    <property type="entry name" value="GDP-MANNOSE 4,6 DEHYDRATASE"/>
    <property type="match status" value="1"/>
</dbReference>
<dbReference type="Proteomes" id="UP000053370">
    <property type="component" value="Unassembled WGS sequence"/>
</dbReference>
<dbReference type="PATRIC" id="fig|1678840.3.peg.292"/>
<evidence type="ECO:0000256" key="2">
    <source>
        <dbReference type="ARBA" id="ARBA00001937"/>
    </source>
</evidence>
<dbReference type="PANTHER" id="PTHR43715">
    <property type="entry name" value="GDP-MANNOSE 4,6-DEHYDRATASE"/>
    <property type="match status" value="1"/>
</dbReference>
<name>A0A0K8P9L3_9CHLR</name>
<keyword evidence="5 7" id="KW-0456">Lyase</keyword>
<dbReference type="FunFam" id="3.40.50.720:FF:000924">
    <property type="entry name" value="GDP-mannose 4,6 dehydratase"/>
    <property type="match status" value="1"/>
</dbReference>
<dbReference type="GO" id="GO:0008446">
    <property type="term" value="F:GDP-mannose 4,6-dehydratase activity"/>
    <property type="evidence" value="ECO:0007669"/>
    <property type="project" value="UniProtKB-UniRule"/>
</dbReference>
<evidence type="ECO:0000256" key="4">
    <source>
        <dbReference type="ARBA" id="ARBA00011989"/>
    </source>
</evidence>
<organism evidence="9">
    <name type="scientific">Flexilinea flocculi</name>
    <dbReference type="NCBI Taxonomy" id="1678840"/>
    <lineage>
        <taxon>Bacteria</taxon>
        <taxon>Bacillati</taxon>
        <taxon>Chloroflexota</taxon>
        <taxon>Anaerolineae</taxon>
        <taxon>Anaerolineales</taxon>
        <taxon>Anaerolineaceae</taxon>
        <taxon>Flexilinea</taxon>
    </lineage>
</organism>